<organism evidence="1 2">
    <name type="scientific">Panagrolaimus sp. JU765</name>
    <dbReference type="NCBI Taxonomy" id="591449"/>
    <lineage>
        <taxon>Eukaryota</taxon>
        <taxon>Metazoa</taxon>
        <taxon>Ecdysozoa</taxon>
        <taxon>Nematoda</taxon>
        <taxon>Chromadorea</taxon>
        <taxon>Rhabditida</taxon>
        <taxon>Tylenchina</taxon>
        <taxon>Panagrolaimomorpha</taxon>
        <taxon>Panagrolaimoidea</taxon>
        <taxon>Panagrolaimidae</taxon>
        <taxon>Panagrolaimus</taxon>
    </lineage>
</organism>
<dbReference type="Proteomes" id="UP000887576">
    <property type="component" value="Unplaced"/>
</dbReference>
<dbReference type="WBParaSite" id="JU765_v2.g10237.t1">
    <property type="protein sequence ID" value="JU765_v2.g10237.t1"/>
    <property type="gene ID" value="JU765_v2.g10237"/>
</dbReference>
<accession>A0AC34PV51</accession>
<proteinExistence type="predicted"/>
<sequence>MWPEYSPTNSSTSTGSYSPQTPTSNFFPSGFKNEADVAKIHQQHQLAFAQQFGAINFPFPTHPYGSISSTHTVSKRKPKPVPQEEKNQAYFERRSKNNESAKKSREQRRRKEEEKDARIQLLEAHIARLQHDNVQLRFQLSQYCPRIPSMTTATPQSPLTMPSLY</sequence>
<protein>
    <submittedName>
        <fullName evidence="2">BZIP domain-containing protein</fullName>
    </submittedName>
</protein>
<evidence type="ECO:0000313" key="1">
    <source>
        <dbReference type="Proteomes" id="UP000887576"/>
    </source>
</evidence>
<reference evidence="2" key="1">
    <citation type="submission" date="2022-11" db="UniProtKB">
        <authorList>
            <consortium name="WormBaseParasite"/>
        </authorList>
    </citation>
    <scope>IDENTIFICATION</scope>
</reference>
<evidence type="ECO:0000313" key="2">
    <source>
        <dbReference type="WBParaSite" id="JU765_v2.g10237.t1"/>
    </source>
</evidence>
<name>A0AC34PV51_9BILA</name>